<keyword evidence="9" id="KW-0535">Nitrogen fixation</keyword>
<protein>
    <recommendedName>
        <fullName evidence="3">Ferredoxin-like protein</fullName>
    </recommendedName>
</protein>
<keyword evidence="12" id="KW-1185">Reference proteome</keyword>
<sequence length="110" mass="12501">MRGAANARREEAADKAAKGRTIEEKQYLVRFNADTRSHLHVLDPEICLTRCPDKICTIFCPAEVYKWEGARMHVGYEGCHECGSCRIGCPHENIKWEYPRGGYGVVFRLG</sequence>
<dbReference type="AlphaFoldDB" id="A0A8J3B8L5"/>
<dbReference type="Gene3D" id="3.30.70.20">
    <property type="match status" value="1"/>
</dbReference>
<evidence type="ECO:0000313" key="11">
    <source>
        <dbReference type="EMBL" id="GGK03368.1"/>
    </source>
</evidence>
<dbReference type="GO" id="GO:0005506">
    <property type="term" value="F:iron ion binding"/>
    <property type="evidence" value="ECO:0007669"/>
    <property type="project" value="InterPro"/>
</dbReference>
<dbReference type="InterPro" id="IPR012206">
    <property type="entry name" value="Fd_FixX"/>
</dbReference>
<dbReference type="Proteomes" id="UP000637720">
    <property type="component" value="Unassembled WGS sequence"/>
</dbReference>
<evidence type="ECO:0000313" key="12">
    <source>
        <dbReference type="Proteomes" id="UP000637720"/>
    </source>
</evidence>
<dbReference type="InterPro" id="IPR007859">
    <property type="entry name" value="ETF-QO/FixX_C"/>
</dbReference>
<evidence type="ECO:0000256" key="9">
    <source>
        <dbReference type="ARBA" id="ARBA00023231"/>
    </source>
</evidence>
<dbReference type="PIRSF" id="PIRSF036548">
    <property type="entry name" value="Fdx_FixX"/>
    <property type="match status" value="1"/>
</dbReference>
<keyword evidence="4" id="KW-0813">Transport</keyword>
<keyword evidence="5" id="KW-0479">Metal-binding</keyword>
<reference evidence="11" key="1">
    <citation type="journal article" date="2014" name="Int. J. Syst. Evol. Microbiol.">
        <title>Complete genome sequence of Corynebacterium casei LMG S-19264T (=DSM 44701T), isolated from a smear-ripened cheese.</title>
        <authorList>
            <consortium name="US DOE Joint Genome Institute (JGI-PGF)"/>
            <person name="Walter F."/>
            <person name="Albersmeier A."/>
            <person name="Kalinowski J."/>
            <person name="Ruckert C."/>
        </authorList>
    </citation>
    <scope>NUCLEOTIDE SEQUENCE</scope>
    <source>
        <strain evidence="11">JCM 14719</strain>
    </source>
</reference>
<name>A0A8J3B8L5_9BACI</name>
<evidence type="ECO:0000256" key="3">
    <source>
        <dbReference type="ARBA" id="ARBA00020378"/>
    </source>
</evidence>
<keyword evidence="8" id="KW-0411">Iron-sulfur</keyword>
<comment type="caution">
    <text evidence="11">The sequence shown here is derived from an EMBL/GenBank/DDBJ whole genome shotgun (WGS) entry which is preliminary data.</text>
</comment>
<dbReference type="PANTHER" id="PTHR43082:SF3">
    <property type="entry name" value="FERREDOXIN-LIKE PROTEIN YDIT"/>
    <property type="match status" value="1"/>
</dbReference>
<accession>A0A8J3B8L5</accession>
<keyword evidence="7" id="KW-0408">Iron</keyword>
<proteinExistence type="predicted"/>
<evidence type="ECO:0000256" key="2">
    <source>
        <dbReference type="ARBA" id="ARBA00009192"/>
    </source>
</evidence>
<feature type="domain" description="4Fe-4S ferredoxin-type" evidence="10">
    <location>
        <begin position="70"/>
        <end position="99"/>
    </location>
</feature>
<evidence type="ECO:0000259" key="10">
    <source>
        <dbReference type="PROSITE" id="PS51379"/>
    </source>
</evidence>
<evidence type="ECO:0000256" key="7">
    <source>
        <dbReference type="ARBA" id="ARBA00023004"/>
    </source>
</evidence>
<evidence type="ECO:0000256" key="5">
    <source>
        <dbReference type="ARBA" id="ARBA00022723"/>
    </source>
</evidence>
<dbReference type="InterPro" id="IPR017900">
    <property type="entry name" value="4Fe4S_Fe_S_CS"/>
</dbReference>
<dbReference type="PROSITE" id="PS51379">
    <property type="entry name" value="4FE4S_FER_2"/>
    <property type="match status" value="1"/>
</dbReference>
<evidence type="ECO:0000256" key="6">
    <source>
        <dbReference type="ARBA" id="ARBA00022982"/>
    </source>
</evidence>
<reference evidence="11" key="2">
    <citation type="submission" date="2020-09" db="EMBL/GenBank/DDBJ databases">
        <authorList>
            <person name="Sun Q."/>
            <person name="Ohkuma M."/>
        </authorList>
    </citation>
    <scope>NUCLEOTIDE SEQUENCE</scope>
    <source>
        <strain evidence="11">JCM 14719</strain>
    </source>
</reference>
<dbReference type="PANTHER" id="PTHR43082">
    <property type="entry name" value="FERREDOXIN-LIKE"/>
    <property type="match status" value="1"/>
</dbReference>
<dbReference type="Pfam" id="PF05187">
    <property type="entry name" value="Fer4_ETF_QO"/>
    <property type="match status" value="1"/>
</dbReference>
<dbReference type="InterPro" id="IPR017896">
    <property type="entry name" value="4Fe4S_Fe-S-bd"/>
</dbReference>
<dbReference type="SUPFAM" id="SSF54862">
    <property type="entry name" value="4Fe-4S ferredoxins"/>
    <property type="match status" value="1"/>
</dbReference>
<keyword evidence="6" id="KW-0249">Electron transport</keyword>
<evidence type="ECO:0000256" key="4">
    <source>
        <dbReference type="ARBA" id="ARBA00022448"/>
    </source>
</evidence>
<comment type="function">
    <text evidence="1">Could be a 3Fe-4S cluster-containing protein.</text>
</comment>
<dbReference type="PROSITE" id="PS00198">
    <property type="entry name" value="4FE4S_FER_1"/>
    <property type="match status" value="1"/>
</dbReference>
<dbReference type="EMBL" id="BMOF01000036">
    <property type="protein sequence ID" value="GGK03368.1"/>
    <property type="molecule type" value="Genomic_DNA"/>
</dbReference>
<organism evidence="11 12">
    <name type="scientific">Calditerricola satsumensis</name>
    <dbReference type="NCBI Taxonomy" id="373054"/>
    <lineage>
        <taxon>Bacteria</taxon>
        <taxon>Bacillati</taxon>
        <taxon>Bacillota</taxon>
        <taxon>Bacilli</taxon>
        <taxon>Bacillales</taxon>
        <taxon>Bacillaceae</taxon>
        <taxon>Calditerricola</taxon>
    </lineage>
</organism>
<comment type="similarity">
    <text evidence="2">To ferredoxins from P.putida and C.tartarivorum, ferredoxin I from A.vinelandii, ferredoxin II from D.desulfuricans.</text>
</comment>
<dbReference type="GO" id="GO:0051536">
    <property type="term" value="F:iron-sulfur cluster binding"/>
    <property type="evidence" value="ECO:0007669"/>
    <property type="project" value="UniProtKB-KW"/>
</dbReference>
<evidence type="ECO:0000256" key="1">
    <source>
        <dbReference type="ARBA" id="ARBA00003208"/>
    </source>
</evidence>
<evidence type="ECO:0000256" key="8">
    <source>
        <dbReference type="ARBA" id="ARBA00023014"/>
    </source>
</evidence>
<gene>
    <name evidence="11" type="ORF">GCM10007043_16890</name>
</gene>
<dbReference type="RefSeq" id="WP_188817617.1">
    <property type="nucleotide sequence ID" value="NZ_BMOF01000036.1"/>
</dbReference>